<organism evidence="1">
    <name type="scientific">Cyprideis torosa</name>
    <dbReference type="NCBI Taxonomy" id="163714"/>
    <lineage>
        <taxon>Eukaryota</taxon>
        <taxon>Metazoa</taxon>
        <taxon>Ecdysozoa</taxon>
        <taxon>Arthropoda</taxon>
        <taxon>Crustacea</taxon>
        <taxon>Oligostraca</taxon>
        <taxon>Ostracoda</taxon>
        <taxon>Podocopa</taxon>
        <taxon>Podocopida</taxon>
        <taxon>Cytherocopina</taxon>
        <taxon>Cytheroidea</taxon>
        <taxon>Cytherideidae</taxon>
        <taxon>Cyprideis</taxon>
    </lineage>
</organism>
<dbReference type="GO" id="GO:0070403">
    <property type="term" value="F:NAD+ binding"/>
    <property type="evidence" value="ECO:0007669"/>
    <property type="project" value="InterPro"/>
</dbReference>
<evidence type="ECO:0000313" key="1">
    <source>
        <dbReference type="EMBL" id="CAD7239654.1"/>
    </source>
</evidence>
<dbReference type="InterPro" id="IPR006176">
    <property type="entry name" value="3-OHacyl-CoA_DH_NAD-bd"/>
</dbReference>
<dbReference type="SUPFAM" id="SSF51735">
    <property type="entry name" value="NAD(P)-binding Rossmann-fold domains"/>
    <property type="match status" value="1"/>
</dbReference>
<sequence length="131" mass="14372">MGAGIAGQVANAGVDVILLDLPGPDDDINAAARRGLDRLKNPEQPGLMSVAVAERIELGNIRDDLHRVAQCDWIAEAVVERLEIKHQLYRELAQHLGNDAILTSNTSTIPIRLLTEGMDDNLKQRFAITHF</sequence>
<dbReference type="AlphaFoldDB" id="A0A7R8WWS5"/>
<dbReference type="OrthoDB" id="2021159at2759"/>
<gene>
    <name evidence="1" type="ORF">CTOB1V02_LOCUS17469</name>
</gene>
<dbReference type="InterPro" id="IPR036291">
    <property type="entry name" value="NAD(P)-bd_dom_sf"/>
</dbReference>
<dbReference type="GO" id="GO:0006631">
    <property type="term" value="P:fatty acid metabolic process"/>
    <property type="evidence" value="ECO:0007669"/>
    <property type="project" value="InterPro"/>
</dbReference>
<accession>A0A7R8WWS5</accession>
<dbReference type="Gene3D" id="3.40.50.720">
    <property type="entry name" value="NAD(P)-binding Rossmann-like Domain"/>
    <property type="match status" value="1"/>
</dbReference>
<dbReference type="PANTHER" id="PTHR48075:SF7">
    <property type="entry name" value="3-HYDROXYACYL-COA DEHYDROGENASE-RELATED"/>
    <property type="match status" value="1"/>
</dbReference>
<dbReference type="Pfam" id="PF02737">
    <property type="entry name" value="3HCDH_N"/>
    <property type="match status" value="1"/>
</dbReference>
<feature type="non-terminal residue" evidence="1">
    <location>
        <position position="131"/>
    </location>
</feature>
<name>A0A7R8WWS5_9CRUS</name>
<dbReference type="GO" id="GO:0016491">
    <property type="term" value="F:oxidoreductase activity"/>
    <property type="evidence" value="ECO:0007669"/>
    <property type="project" value="TreeGrafter"/>
</dbReference>
<dbReference type="EMBL" id="OB735311">
    <property type="protein sequence ID" value="CAD7239654.1"/>
    <property type="molecule type" value="Genomic_DNA"/>
</dbReference>
<dbReference type="PANTHER" id="PTHR48075">
    <property type="entry name" value="3-HYDROXYACYL-COA DEHYDROGENASE FAMILY PROTEIN"/>
    <property type="match status" value="1"/>
</dbReference>
<proteinExistence type="predicted"/>
<protein>
    <submittedName>
        <fullName evidence="1">Uncharacterized protein</fullName>
    </submittedName>
</protein>
<reference evidence="1" key="1">
    <citation type="submission" date="2020-11" db="EMBL/GenBank/DDBJ databases">
        <authorList>
            <person name="Tran Van P."/>
        </authorList>
    </citation>
    <scope>NUCLEOTIDE SEQUENCE</scope>
</reference>